<evidence type="ECO:0000313" key="5">
    <source>
        <dbReference type="EMBL" id="GHH59217.1"/>
    </source>
</evidence>
<dbReference type="EMBL" id="BNBO01000001">
    <property type="protein sequence ID" value="GHH59217.1"/>
    <property type="molecule type" value="Genomic_DNA"/>
</dbReference>
<proteinExistence type="predicted"/>
<dbReference type="RefSeq" id="WP_190208795.1">
    <property type="nucleotide sequence ID" value="NZ_BNBO01000001.1"/>
</dbReference>
<protein>
    <submittedName>
        <fullName evidence="5">N-acyl-D-amino-acid deacylase</fullName>
    </submittedName>
</protein>
<dbReference type="InterPro" id="IPR032466">
    <property type="entry name" value="Metal_Hydrolase"/>
</dbReference>
<dbReference type="InterPro" id="IPR013108">
    <property type="entry name" value="Amidohydro_3"/>
</dbReference>
<feature type="compositionally biased region" description="Pro residues" evidence="3">
    <location>
        <begin position="39"/>
        <end position="54"/>
    </location>
</feature>
<feature type="domain" description="Amidohydrolase 3" evidence="4">
    <location>
        <begin position="68"/>
        <end position="431"/>
    </location>
</feature>
<dbReference type="InterPro" id="IPR011059">
    <property type="entry name" value="Metal-dep_hydrolase_composite"/>
</dbReference>
<dbReference type="SUPFAM" id="SSF51338">
    <property type="entry name" value="Composite domain of metallo-dependent hydrolases"/>
    <property type="match status" value="1"/>
</dbReference>
<dbReference type="Proteomes" id="UP000617734">
    <property type="component" value="Unassembled WGS sequence"/>
</dbReference>
<dbReference type="Gene3D" id="2.30.40.10">
    <property type="entry name" value="Urease, subunit C, domain 1"/>
    <property type="match status" value="1"/>
</dbReference>
<dbReference type="GO" id="GO:0019239">
    <property type="term" value="F:deaminase activity"/>
    <property type="evidence" value="ECO:0007669"/>
    <property type="project" value="UniProtKB-ARBA"/>
</dbReference>
<evidence type="ECO:0000259" key="4">
    <source>
        <dbReference type="Pfam" id="PF07969"/>
    </source>
</evidence>
<evidence type="ECO:0000313" key="6">
    <source>
        <dbReference type="Proteomes" id="UP000617734"/>
    </source>
</evidence>
<reference evidence="5" key="2">
    <citation type="submission" date="2020-09" db="EMBL/GenBank/DDBJ databases">
        <authorList>
            <person name="Sun Q."/>
            <person name="Ohkuma M."/>
        </authorList>
    </citation>
    <scope>NUCLEOTIDE SEQUENCE</scope>
    <source>
        <strain evidence="5">JCM 4646</strain>
    </source>
</reference>
<keyword evidence="2" id="KW-0378">Hydrolase</keyword>
<reference evidence="5" key="1">
    <citation type="journal article" date="2014" name="Int. J. Syst. Evol. Microbiol.">
        <title>Complete genome sequence of Corynebacterium casei LMG S-19264T (=DSM 44701T), isolated from a smear-ripened cheese.</title>
        <authorList>
            <consortium name="US DOE Joint Genome Institute (JGI-PGF)"/>
            <person name="Walter F."/>
            <person name="Albersmeier A."/>
            <person name="Kalinowski J."/>
            <person name="Ruckert C."/>
        </authorList>
    </citation>
    <scope>NUCLEOTIDE SEQUENCE</scope>
    <source>
        <strain evidence="5">JCM 4646</strain>
    </source>
</reference>
<dbReference type="PANTHER" id="PTHR32027">
    <property type="entry name" value="CYTOSINE DEAMINASE"/>
    <property type="match status" value="1"/>
</dbReference>
<dbReference type="GO" id="GO:0046872">
    <property type="term" value="F:metal ion binding"/>
    <property type="evidence" value="ECO:0007669"/>
    <property type="project" value="UniProtKB-KW"/>
</dbReference>
<dbReference type="InterPro" id="IPR052349">
    <property type="entry name" value="Metallo-hydrolase_Enzymes"/>
</dbReference>
<gene>
    <name evidence="5" type="ORF">GCM10018781_02020</name>
</gene>
<dbReference type="AlphaFoldDB" id="A0A919FAS5"/>
<evidence type="ECO:0000256" key="2">
    <source>
        <dbReference type="ARBA" id="ARBA00022801"/>
    </source>
</evidence>
<feature type="region of interest" description="Disordered" evidence="3">
    <location>
        <begin position="34"/>
        <end position="60"/>
    </location>
</feature>
<evidence type="ECO:0000256" key="1">
    <source>
        <dbReference type="ARBA" id="ARBA00022723"/>
    </source>
</evidence>
<keyword evidence="6" id="KW-1185">Reference proteome</keyword>
<organism evidence="5 6">
    <name type="scientific">Kitasatospora indigofera</name>
    <dbReference type="NCBI Taxonomy" id="67307"/>
    <lineage>
        <taxon>Bacteria</taxon>
        <taxon>Bacillati</taxon>
        <taxon>Actinomycetota</taxon>
        <taxon>Actinomycetes</taxon>
        <taxon>Kitasatosporales</taxon>
        <taxon>Streptomycetaceae</taxon>
        <taxon>Kitasatospora</taxon>
    </lineage>
</organism>
<dbReference type="SUPFAM" id="SSF51556">
    <property type="entry name" value="Metallo-dependent hydrolases"/>
    <property type="match status" value="1"/>
</dbReference>
<dbReference type="PANTHER" id="PTHR32027:SF9">
    <property type="entry name" value="BLL3847 PROTEIN"/>
    <property type="match status" value="1"/>
</dbReference>
<dbReference type="CDD" id="cd01293">
    <property type="entry name" value="Bact_CD"/>
    <property type="match status" value="1"/>
</dbReference>
<name>A0A919FAS5_9ACTN</name>
<evidence type="ECO:0000256" key="3">
    <source>
        <dbReference type="SAM" id="MobiDB-lite"/>
    </source>
</evidence>
<dbReference type="FunFam" id="3.20.20.140:FF:000019">
    <property type="entry name" value="Cytosine deaminase"/>
    <property type="match status" value="1"/>
</dbReference>
<sequence>MHASPPPDLVLLNARLADGAELVDIHLGGGLIRSIGTRPPGPPGPAASGPPPAGAGPDAERLGRAERLDCAGRVVIPGLIESHLHLDKALLDRERPNPDGTLAGAIAVTGTLKRAFTAKDVRDRARAVLDDAVANGTTLVRAHPDVDPIVGLLALDVMLELREEYRGVVDLQVVAFPQEGVLRAEGTLDLLREALRRGADVIGGCTYNEDGLTDCRRQVDLVLDLAVEFGVPADLHADFADDAADPRFAMAGYIAEAVTERGLGGRVALGHMTSLAGRPAAERGKVLAALAAAGVAVVPLPATDMHLNGRADTVNPRRGVAPVRELWAAGVTCAYSSNNVRNAFTPYGNADLLEVGLFLAQTGHLSGPEDLARVLAMATTGAARVVGIADRYGLRPGAAADLVVLDTHNVRDVLLDRPARTAVIKGGRIVARSTRSTDLLFRTS</sequence>
<dbReference type="Pfam" id="PF07969">
    <property type="entry name" value="Amidohydro_3"/>
    <property type="match status" value="1"/>
</dbReference>
<comment type="caution">
    <text evidence="5">The sequence shown here is derived from an EMBL/GenBank/DDBJ whole genome shotgun (WGS) entry which is preliminary data.</text>
</comment>
<dbReference type="GeneID" id="95350759"/>
<accession>A0A919FAS5</accession>
<dbReference type="GO" id="GO:0016814">
    <property type="term" value="F:hydrolase activity, acting on carbon-nitrogen (but not peptide) bonds, in cyclic amidines"/>
    <property type="evidence" value="ECO:0007669"/>
    <property type="project" value="UniProtKB-ARBA"/>
</dbReference>
<dbReference type="Gene3D" id="3.20.20.140">
    <property type="entry name" value="Metal-dependent hydrolases"/>
    <property type="match status" value="1"/>
</dbReference>
<keyword evidence="1" id="KW-0479">Metal-binding</keyword>